<protein>
    <submittedName>
        <fullName evidence="1">Uncharacterized protein</fullName>
    </submittedName>
</protein>
<sequence length="95" mass="11040">MTQYFYIASPKKLKIGVVGSKLISPAQPNIFKDEIDATDLFFEANYDAEIRKRVNYAPVLSFKYQVAVSHNLLPLKHEERDTRDEEKCLTLFTNR</sequence>
<organism evidence="1 2">
    <name type="scientific">Virgibacillus dokdonensis</name>
    <dbReference type="NCBI Taxonomy" id="302167"/>
    <lineage>
        <taxon>Bacteria</taxon>
        <taxon>Bacillati</taxon>
        <taxon>Bacillota</taxon>
        <taxon>Bacilli</taxon>
        <taxon>Bacillales</taxon>
        <taxon>Bacillaceae</taxon>
        <taxon>Virgibacillus</taxon>
    </lineage>
</organism>
<gene>
    <name evidence="1" type="ORF">V2W34_10875</name>
</gene>
<proteinExistence type="predicted"/>
<dbReference type="EMBL" id="JAZHPM010000017">
    <property type="protein sequence ID" value="MEF2292504.1"/>
    <property type="molecule type" value="Genomic_DNA"/>
</dbReference>
<dbReference type="RefSeq" id="WP_331805464.1">
    <property type="nucleotide sequence ID" value="NZ_JAZHPM010000017.1"/>
</dbReference>
<evidence type="ECO:0000313" key="2">
    <source>
        <dbReference type="Proteomes" id="UP001356080"/>
    </source>
</evidence>
<keyword evidence="2" id="KW-1185">Reference proteome</keyword>
<dbReference type="Proteomes" id="UP001356080">
    <property type="component" value="Unassembled WGS sequence"/>
</dbReference>
<accession>A0ABU7VFS2</accession>
<evidence type="ECO:0000313" key="1">
    <source>
        <dbReference type="EMBL" id="MEF2292504.1"/>
    </source>
</evidence>
<name>A0ABU7VFS2_9BACI</name>
<reference evidence="1 2" key="1">
    <citation type="submission" date="2024-01" db="EMBL/GenBank/DDBJ databases">
        <title>Survival strategy associated with biotechnological potential of Virgibacillus dokdonensis T4.6 isolated from salt-fermented shrimp paste.</title>
        <authorList>
            <person name="Doan T.V."/>
            <person name="Quach N.T."/>
            <person name="Phi Q.-T."/>
        </authorList>
    </citation>
    <scope>NUCLEOTIDE SEQUENCE [LARGE SCALE GENOMIC DNA]</scope>
    <source>
        <strain evidence="1 2">T4.6</strain>
    </source>
</reference>
<comment type="caution">
    <text evidence="1">The sequence shown here is derived from an EMBL/GenBank/DDBJ whole genome shotgun (WGS) entry which is preliminary data.</text>
</comment>